<accession>A0ABP9MPF3</accession>
<evidence type="ECO:0000313" key="3">
    <source>
        <dbReference type="EMBL" id="GAA5098168.1"/>
    </source>
</evidence>
<feature type="region of interest" description="Disordered" evidence="1">
    <location>
        <begin position="288"/>
        <end position="333"/>
    </location>
</feature>
<dbReference type="RefSeq" id="WP_194415509.1">
    <property type="nucleotide sequence ID" value="NZ_BAABKZ010000005.1"/>
</dbReference>
<proteinExistence type="predicted"/>
<evidence type="ECO:0000256" key="1">
    <source>
        <dbReference type="SAM" id="MobiDB-lite"/>
    </source>
</evidence>
<dbReference type="Proteomes" id="UP001501407">
    <property type="component" value="Unassembled WGS sequence"/>
</dbReference>
<gene>
    <name evidence="3" type="ORF">GCM10025760_33110</name>
</gene>
<feature type="domain" description="DUF4037" evidence="2">
    <location>
        <begin position="130"/>
        <end position="228"/>
    </location>
</feature>
<dbReference type="Pfam" id="PF13228">
    <property type="entry name" value="DUF4037"/>
    <property type="match status" value="1"/>
</dbReference>
<protein>
    <submittedName>
        <fullName evidence="3">DUF4037 domain-containing protein</fullName>
    </submittedName>
</protein>
<evidence type="ECO:0000259" key="2">
    <source>
        <dbReference type="Pfam" id="PF13228"/>
    </source>
</evidence>
<keyword evidence="4" id="KW-1185">Reference proteome</keyword>
<dbReference type="InterPro" id="IPR025117">
    <property type="entry name" value="DUF4037"/>
</dbReference>
<sequence length="333" mass="37746">MKQNGWNGVDLARRYHSDLVFPILAERFPHLPYAAGRVGSGSDVLGFDDGTSQDHDWGLRLNLFVPADAVDEVDRELERQLPETYEGLPTRFAFTGQTERRHHVDVTSVSAFLDARLGFDPRIGPSVEDWLSLTGQAALEVTAGPVFIDSDGALIAARHALAWYPDDVWRYILACDWIRLAQELPLMSRAAEVGDEAGSRVIAARLTQITMHLAFMLERRWPPYAKWFGTSFNRLTRAKELSEPLNKTLHADDDADRQSGLARALEVLLREQNTLGLTMATQAIVPFWDRPPHPPEPIDREPATRWHRSRRGENTSVWPRLRGAADRQRRHPH</sequence>
<dbReference type="EMBL" id="BAABKZ010000005">
    <property type="protein sequence ID" value="GAA5098168.1"/>
    <property type="molecule type" value="Genomic_DNA"/>
</dbReference>
<feature type="compositionally biased region" description="Basic and acidic residues" evidence="1">
    <location>
        <begin position="290"/>
        <end position="304"/>
    </location>
</feature>
<evidence type="ECO:0000313" key="4">
    <source>
        <dbReference type="Proteomes" id="UP001501407"/>
    </source>
</evidence>
<name>A0ABP9MPF3_9MICO</name>
<organism evidence="3 4">
    <name type="scientific">Microbacterium yannicii</name>
    <dbReference type="NCBI Taxonomy" id="671622"/>
    <lineage>
        <taxon>Bacteria</taxon>
        <taxon>Bacillati</taxon>
        <taxon>Actinomycetota</taxon>
        <taxon>Actinomycetes</taxon>
        <taxon>Micrococcales</taxon>
        <taxon>Microbacteriaceae</taxon>
        <taxon>Microbacterium</taxon>
    </lineage>
</organism>
<reference evidence="4" key="1">
    <citation type="journal article" date="2019" name="Int. J. Syst. Evol. Microbiol.">
        <title>The Global Catalogue of Microorganisms (GCM) 10K type strain sequencing project: providing services to taxonomists for standard genome sequencing and annotation.</title>
        <authorList>
            <consortium name="The Broad Institute Genomics Platform"/>
            <consortium name="The Broad Institute Genome Sequencing Center for Infectious Disease"/>
            <person name="Wu L."/>
            <person name="Ma J."/>
        </authorList>
    </citation>
    <scope>NUCLEOTIDE SEQUENCE [LARGE SCALE GENOMIC DNA]</scope>
    <source>
        <strain evidence="4">JCM 18959</strain>
    </source>
</reference>
<comment type="caution">
    <text evidence="3">The sequence shown here is derived from an EMBL/GenBank/DDBJ whole genome shotgun (WGS) entry which is preliminary data.</text>
</comment>